<dbReference type="InterPro" id="IPR002156">
    <property type="entry name" value="RNaseH_domain"/>
</dbReference>
<dbReference type="Proteomes" id="UP001610446">
    <property type="component" value="Unassembled WGS sequence"/>
</dbReference>
<organism evidence="2 3">
    <name type="scientific">Aspergillus pseudoustus</name>
    <dbReference type="NCBI Taxonomy" id="1810923"/>
    <lineage>
        <taxon>Eukaryota</taxon>
        <taxon>Fungi</taxon>
        <taxon>Dikarya</taxon>
        <taxon>Ascomycota</taxon>
        <taxon>Pezizomycotina</taxon>
        <taxon>Eurotiomycetes</taxon>
        <taxon>Eurotiomycetidae</taxon>
        <taxon>Eurotiales</taxon>
        <taxon>Aspergillaceae</taxon>
        <taxon>Aspergillus</taxon>
        <taxon>Aspergillus subgen. Nidulantes</taxon>
    </lineage>
</organism>
<evidence type="ECO:0000259" key="1">
    <source>
        <dbReference type="Pfam" id="PF00075"/>
    </source>
</evidence>
<evidence type="ECO:0000313" key="3">
    <source>
        <dbReference type="Proteomes" id="UP001610446"/>
    </source>
</evidence>
<dbReference type="InterPro" id="IPR012337">
    <property type="entry name" value="RNaseH-like_sf"/>
</dbReference>
<reference evidence="2 3" key="1">
    <citation type="submission" date="2024-07" db="EMBL/GenBank/DDBJ databases">
        <title>Section-level genome sequencing and comparative genomics of Aspergillus sections Usti and Cavernicolus.</title>
        <authorList>
            <consortium name="Lawrence Berkeley National Laboratory"/>
            <person name="Nybo J.L."/>
            <person name="Vesth T.C."/>
            <person name="Theobald S."/>
            <person name="Frisvad J.C."/>
            <person name="Larsen T.O."/>
            <person name="Kjaerboelling I."/>
            <person name="Rothschild-Mancinelli K."/>
            <person name="Lyhne E.K."/>
            <person name="Kogle M.E."/>
            <person name="Barry K."/>
            <person name="Clum A."/>
            <person name="Na H."/>
            <person name="Ledsgaard L."/>
            <person name="Lin J."/>
            <person name="Lipzen A."/>
            <person name="Kuo A."/>
            <person name="Riley R."/>
            <person name="Mondo S."/>
            <person name="Labutti K."/>
            <person name="Haridas S."/>
            <person name="Pangalinan J."/>
            <person name="Salamov A.A."/>
            <person name="Simmons B.A."/>
            <person name="Magnuson J.K."/>
            <person name="Chen J."/>
            <person name="Drula E."/>
            <person name="Henrissat B."/>
            <person name="Wiebenga A."/>
            <person name="Lubbers R.J."/>
            <person name="Gomes A.C."/>
            <person name="Makela M.R."/>
            <person name="Stajich J."/>
            <person name="Grigoriev I.V."/>
            <person name="Mortensen U.H."/>
            <person name="De Vries R.P."/>
            <person name="Baker S.E."/>
            <person name="Andersen M.R."/>
        </authorList>
    </citation>
    <scope>NUCLEOTIDE SEQUENCE [LARGE SCALE GENOMIC DNA]</scope>
    <source>
        <strain evidence="2 3">CBS 123904</strain>
    </source>
</reference>
<proteinExistence type="predicted"/>
<dbReference type="SUPFAM" id="SSF53098">
    <property type="entry name" value="Ribonuclease H-like"/>
    <property type="match status" value="1"/>
</dbReference>
<dbReference type="Pfam" id="PF00075">
    <property type="entry name" value="RNase_H"/>
    <property type="match status" value="1"/>
</dbReference>
<evidence type="ECO:0000313" key="2">
    <source>
        <dbReference type="EMBL" id="KAL2838276.1"/>
    </source>
</evidence>
<dbReference type="InterPro" id="IPR036397">
    <property type="entry name" value="RNaseH_sf"/>
</dbReference>
<dbReference type="CDD" id="cd09276">
    <property type="entry name" value="Rnase_HI_RT_non_LTR"/>
    <property type="match status" value="1"/>
</dbReference>
<comment type="caution">
    <text evidence="2">The sequence shown here is derived from an EMBL/GenBank/DDBJ whole genome shotgun (WGS) entry which is preliminary data.</text>
</comment>
<accession>A0ABR4JE05</accession>
<keyword evidence="3" id="KW-1185">Reference proteome</keyword>
<gene>
    <name evidence="2" type="ORF">BJY01DRAFT_220075</name>
</gene>
<name>A0ABR4JE05_9EURO</name>
<protein>
    <recommendedName>
        <fullName evidence="1">RNase H type-1 domain-containing protein</fullName>
    </recommendedName>
</protein>
<dbReference type="EMBL" id="JBFXLU010000147">
    <property type="protein sequence ID" value="KAL2838276.1"/>
    <property type="molecule type" value="Genomic_DNA"/>
</dbReference>
<sequence>MPDVDFDNTLAMWKDASMFPDLELSGCAVTYKKQPTSSDWVQRTFSLPSKCSSKSGELFPIMGAVIIAADIVQKRCHDSKTPRRIIIFSDCTQALQAIRANKRNPRCAKMAASCGILLVKLAEKSLEINRSGILLELRCVPGHSGNPGNRRAHVLARRAAKANKSTFVRRPDNCVSVKVDKMRMHEISREYQRR</sequence>
<dbReference type="Gene3D" id="3.30.420.10">
    <property type="entry name" value="Ribonuclease H-like superfamily/Ribonuclease H"/>
    <property type="match status" value="1"/>
</dbReference>
<feature type="domain" description="RNase H type-1" evidence="1">
    <location>
        <begin position="12"/>
        <end position="160"/>
    </location>
</feature>